<evidence type="ECO:0000256" key="1">
    <source>
        <dbReference type="SAM" id="MobiDB-lite"/>
    </source>
</evidence>
<accession>A0A3L6TFA1</accession>
<reference evidence="3" key="1">
    <citation type="journal article" date="2019" name="Nat. Commun.">
        <title>The genome of broomcorn millet.</title>
        <authorList>
            <person name="Zou C."/>
            <person name="Miki D."/>
            <person name="Li D."/>
            <person name="Tang Q."/>
            <person name="Xiao L."/>
            <person name="Rajput S."/>
            <person name="Deng P."/>
            <person name="Jia W."/>
            <person name="Huang R."/>
            <person name="Zhang M."/>
            <person name="Sun Y."/>
            <person name="Hu J."/>
            <person name="Fu X."/>
            <person name="Schnable P.S."/>
            <person name="Li F."/>
            <person name="Zhang H."/>
            <person name="Feng B."/>
            <person name="Zhu X."/>
            <person name="Liu R."/>
            <person name="Schnable J.C."/>
            <person name="Zhu J.-K."/>
            <person name="Zhang H."/>
        </authorList>
    </citation>
    <scope>NUCLEOTIDE SEQUENCE [LARGE SCALE GENOMIC DNA]</scope>
</reference>
<sequence>MDAPVRETSGRTSVPPTALRWRRRSSSASGGEAPAPVRETGSVRRSHGHRPVSASRGALAAAASGLAAIGLGSPAAAPEVSASTPVSAELLRQRLARELCIIDRLTSIANAKAELHRAILITVVGTRPTVSAQEALEAIAEEFALSPATLRIARTAPEDFILL</sequence>
<evidence type="ECO:0000313" key="2">
    <source>
        <dbReference type="EMBL" id="RLN35750.1"/>
    </source>
</evidence>
<comment type="caution">
    <text evidence="2">The sequence shown here is derived from an EMBL/GenBank/DDBJ whole genome shotgun (WGS) entry which is preliminary data.</text>
</comment>
<dbReference type="EMBL" id="PQIB02000002">
    <property type="protein sequence ID" value="RLN35750.1"/>
    <property type="molecule type" value="Genomic_DNA"/>
</dbReference>
<dbReference type="AlphaFoldDB" id="A0A3L6TFA1"/>
<name>A0A3L6TFA1_PANMI</name>
<keyword evidence="3" id="KW-1185">Reference proteome</keyword>
<proteinExistence type="predicted"/>
<gene>
    <name evidence="2" type="ORF">C2845_PM03G17070</name>
</gene>
<feature type="region of interest" description="Disordered" evidence="1">
    <location>
        <begin position="1"/>
        <end position="56"/>
    </location>
</feature>
<dbReference type="Proteomes" id="UP000275267">
    <property type="component" value="Unassembled WGS sequence"/>
</dbReference>
<protein>
    <submittedName>
        <fullName evidence="2">Uncharacterized protein</fullName>
    </submittedName>
</protein>
<organism evidence="2 3">
    <name type="scientific">Panicum miliaceum</name>
    <name type="common">Proso millet</name>
    <name type="synonym">Broomcorn millet</name>
    <dbReference type="NCBI Taxonomy" id="4540"/>
    <lineage>
        <taxon>Eukaryota</taxon>
        <taxon>Viridiplantae</taxon>
        <taxon>Streptophyta</taxon>
        <taxon>Embryophyta</taxon>
        <taxon>Tracheophyta</taxon>
        <taxon>Spermatophyta</taxon>
        <taxon>Magnoliopsida</taxon>
        <taxon>Liliopsida</taxon>
        <taxon>Poales</taxon>
        <taxon>Poaceae</taxon>
        <taxon>PACMAD clade</taxon>
        <taxon>Panicoideae</taxon>
        <taxon>Panicodae</taxon>
        <taxon>Paniceae</taxon>
        <taxon>Panicinae</taxon>
        <taxon>Panicum</taxon>
        <taxon>Panicum sect. Panicum</taxon>
    </lineage>
</organism>
<evidence type="ECO:0000313" key="3">
    <source>
        <dbReference type="Proteomes" id="UP000275267"/>
    </source>
</evidence>